<evidence type="ECO:0000256" key="2">
    <source>
        <dbReference type="ARBA" id="ARBA00018397"/>
    </source>
</evidence>
<dbReference type="SUPFAM" id="SSF57716">
    <property type="entry name" value="Glucocorticoid receptor-like (DNA-binding domain)"/>
    <property type="match status" value="1"/>
</dbReference>
<dbReference type="GO" id="GO:0005730">
    <property type="term" value="C:nucleolus"/>
    <property type="evidence" value="ECO:0007669"/>
    <property type="project" value="TreeGrafter"/>
</dbReference>
<gene>
    <name evidence="4" type="ORF">PNEJI1_002388</name>
</gene>
<comment type="caution">
    <text evidence="4">The sequence shown here is derived from an EMBL/GenBank/DDBJ whole genome shotgun (WGS) entry which is preliminary data.</text>
</comment>
<evidence type="ECO:0000259" key="3">
    <source>
        <dbReference type="Pfam" id="PF01246"/>
    </source>
</evidence>
<dbReference type="EMBL" id="CAKM01000121">
    <property type="protein sequence ID" value="CCJ28794.1"/>
    <property type="molecule type" value="Genomic_DNA"/>
</dbReference>
<name>L0P9M3_PNEJI</name>
<evidence type="ECO:0000256" key="1">
    <source>
        <dbReference type="ARBA" id="ARBA00005647"/>
    </source>
</evidence>
<sequence length="160" mass="19158">MIIFVRNDAKEFRFCKSKCHKNFKMRRNPRKVAWTKAFRKATGKEMAIDTTLTFASRRNIPIRYNRDVVANTLKAINRVSEIRTRRERIFYKHRMAGNKTKLLEEAKKLIKMNPEQFSNKELTEEQKELEQISQKETEIIKIPLLSKKKSVRFHVDKMNI</sequence>
<dbReference type="Gene3D" id="2.30.170.20">
    <property type="entry name" value="Ribosomal protein L24e"/>
    <property type="match status" value="1"/>
</dbReference>
<dbReference type="VEuPathDB" id="FungiDB:PNEJI1_002388"/>
<dbReference type="GO" id="GO:1902626">
    <property type="term" value="P:assembly of large subunit precursor of preribosome"/>
    <property type="evidence" value="ECO:0007669"/>
    <property type="project" value="UniProtKB-ARBA"/>
</dbReference>
<dbReference type="GO" id="GO:0003735">
    <property type="term" value="F:structural constituent of ribosome"/>
    <property type="evidence" value="ECO:0007669"/>
    <property type="project" value="InterPro"/>
</dbReference>
<dbReference type="AlphaFoldDB" id="L0P9M3"/>
<proteinExistence type="inferred from homology"/>
<dbReference type="FunFam" id="2.30.170.20:FF:000001">
    <property type="entry name" value="probable ribosome biogenesis protein RLP24"/>
    <property type="match status" value="1"/>
</dbReference>
<comment type="similarity">
    <text evidence="1">Belongs to the eukaryotic ribosomal protein eL24 family.</text>
</comment>
<dbReference type="InterPro" id="IPR038630">
    <property type="entry name" value="L24e/L24_sf"/>
</dbReference>
<accession>L0P9M3</accession>
<dbReference type="InterPro" id="IPR000988">
    <property type="entry name" value="Ribosomal_eL24-rel_N"/>
</dbReference>
<organism evidence="5">
    <name type="scientific">Pneumocystis jirovecii</name>
    <name type="common">Human pneumocystis pneumonia agent</name>
    <dbReference type="NCBI Taxonomy" id="42068"/>
    <lineage>
        <taxon>Eukaryota</taxon>
        <taxon>Fungi</taxon>
        <taxon>Dikarya</taxon>
        <taxon>Ascomycota</taxon>
        <taxon>Taphrinomycotina</taxon>
        <taxon>Pneumocystomycetes</taxon>
        <taxon>Pneumocystaceae</taxon>
        <taxon>Pneumocystis</taxon>
    </lineage>
</organism>
<dbReference type="PANTHER" id="PTHR10792">
    <property type="entry name" value="60S RIBOSOMAL PROTEIN L24"/>
    <property type="match status" value="1"/>
</dbReference>
<reference evidence="4 5" key="1">
    <citation type="journal article" date="2012" name="MBio">
        <title>De novo assembly of the Pneumocystis jirovecii genome from a single bronchoalveolar lavage fluid specimen from a patient.</title>
        <authorList>
            <person name="Cisse O.H."/>
            <person name="Pagni M."/>
            <person name="Hauser P.M."/>
        </authorList>
    </citation>
    <scope>NUCLEOTIDE SEQUENCE [LARGE SCALE GENOMIC DNA]</scope>
    <source>
        <strain evidence="4 5">SE8</strain>
    </source>
</reference>
<dbReference type="CDD" id="cd00472">
    <property type="entry name" value="Ribosomal_L24e_L24"/>
    <property type="match status" value="1"/>
</dbReference>
<dbReference type="Proteomes" id="UP000010422">
    <property type="component" value="Unassembled WGS sequence"/>
</dbReference>
<dbReference type="InterPro" id="IPR056366">
    <property type="entry name" value="Ribosomal_eL24"/>
</dbReference>
<dbReference type="Pfam" id="PF01246">
    <property type="entry name" value="Ribosomal_L24e"/>
    <property type="match status" value="1"/>
</dbReference>
<feature type="non-terminal residue" evidence="4">
    <location>
        <position position="160"/>
    </location>
</feature>
<dbReference type="FunCoup" id="L0P9M3">
    <property type="interactions" value="453"/>
</dbReference>
<dbReference type="PANTHER" id="PTHR10792:SF8">
    <property type="entry name" value="RIBOSOME BIOGENESIS PROTEIN RLP24-RELATED"/>
    <property type="match status" value="1"/>
</dbReference>
<protein>
    <recommendedName>
        <fullName evidence="2">Ribosome biogenesis protein RLP24</fullName>
    </recommendedName>
</protein>
<evidence type="ECO:0000313" key="4">
    <source>
        <dbReference type="EMBL" id="CCJ28794.1"/>
    </source>
</evidence>
<dbReference type="InParanoid" id="L0P9M3"/>
<dbReference type="STRING" id="1209962.L0P9M3"/>
<evidence type="ECO:0000313" key="5">
    <source>
        <dbReference type="Proteomes" id="UP000010422"/>
    </source>
</evidence>
<feature type="domain" description="Large ribosomal subunit protein eL24-related N-terminal" evidence="3">
    <location>
        <begin position="2"/>
        <end position="47"/>
    </location>
</feature>